<sequence>MDTPATRPDRGRPWYVIGLANFAIVAALSVVSWWVLADPRWSPLGVYPLPFNASLFWAILFIVFVGFNCEFAGFNRVRQPLRGGLLMVTAAAFGIAVTWILGSGLGRLMPDFDAHRAGGSGYFTGALFVLFAFFAYVMVVLNWEHWPWPQLGLRQPVTGLCDIAFIFIPTLLIYLIWGLPAMAAHPTGYAPMTINVVLGYFYALVVATILTGLCAENLPWSTAGSGGRTALAATVGNILLGSGLYFALLGVCKLLIGTGTTQALGDAIHQFPAQLGVCWNFWIILWANAFGNWPTKRGRVTNIAARILITFGLGVATFLAYYYWIAGNLLHEPVVAGALHGNALGFLDWAVLWTLFYVVGFESYGLPAAADTLPEPVDSTQEQFATTG</sequence>
<evidence type="ECO:0000256" key="1">
    <source>
        <dbReference type="SAM" id="Phobius"/>
    </source>
</evidence>
<feature type="transmembrane region" description="Helical" evidence="1">
    <location>
        <begin position="85"/>
        <end position="102"/>
    </location>
</feature>
<dbReference type="Proteomes" id="UP000559182">
    <property type="component" value="Unassembled WGS sequence"/>
</dbReference>
<feature type="transmembrane region" description="Helical" evidence="1">
    <location>
        <begin position="337"/>
        <end position="359"/>
    </location>
</feature>
<comment type="caution">
    <text evidence="2">The sequence shown here is derived from an EMBL/GenBank/DDBJ whole genome shotgun (WGS) entry which is preliminary data.</text>
</comment>
<feature type="transmembrane region" description="Helical" evidence="1">
    <location>
        <begin position="122"/>
        <end position="143"/>
    </location>
</feature>
<protein>
    <submittedName>
        <fullName evidence="2">AAT family amino acid transporter</fullName>
    </submittedName>
</protein>
<keyword evidence="1" id="KW-0812">Transmembrane</keyword>
<accession>A0A839N7A2</accession>
<gene>
    <name evidence="2" type="ORF">FHU39_001500</name>
</gene>
<proteinExistence type="predicted"/>
<keyword evidence="1" id="KW-1133">Transmembrane helix</keyword>
<feature type="transmembrane region" description="Helical" evidence="1">
    <location>
        <begin position="55"/>
        <end position="73"/>
    </location>
</feature>
<name>A0A839N7A2_9MICO</name>
<dbReference type="RefSeq" id="WP_183319777.1">
    <property type="nucleotide sequence ID" value="NZ_JACHVQ010000001.1"/>
</dbReference>
<keyword evidence="3" id="KW-1185">Reference proteome</keyword>
<keyword evidence="1" id="KW-0472">Membrane</keyword>
<feature type="transmembrane region" description="Helical" evidence="1">
    <location>
        <begin position="271"/>
        <end position="291"/>
    </location>
</feature>
<feature type="transmembrane region" description="Helical" evidence="1">
    <location>
        <begin position="12"/>
        <end position="35"/>
    </location>
</feature>
<dbReference type="AlphaFoldDB" id="A0A839N7A2"/>
<feature type="transmembrane region" description="Helical" evidence="1">
    <location>
        <begin position="230"/>
        <end position="251"/>
    </location>
</feature>
<feature type="transmembrane region" description="Helical" evidence="1">
    <location>
        <begin position="155"/>
        <end position="177"/>
    </location>
</feature>
<organism evidence="2 3">
    <name type="scientific">Flexivirga oryzae</name>
    <dbReference type="NCBI Taxonomy" id="1794944"/>
    <lineage>
        <taxon>Bacteria</taxon>
        <taxon>Bacillati</taxon>
        <taxon>Actinomycetota</taxon>
        <taxon>Actinomycetes</taxon>
        <taxon>Micrococcales</taxon>
        <taxon>Dermacoccaceae</taxon>
        <taxon>Flexivirga</taxon>
    </lineage>
</organism>
<feature type="transmembrane region" description="Helical" evidence="1">
    <location>
        <begin position="197"/>
        <end position="218"/>
    </location>
</feature>
<dbReference type="EMBL" id="JACHVQ010000001">
    <property type="protein sequence ID" value="MBB2891516.1"/>
    <property type="molecule type" value="Genomic_DNA"/>
</dbReference>
<evidence type="ECO:0000313" key="2">
    <source>
        <dbReference type="EMBL" id="MBB2891516.1"/>
    </source>
</evidence>
<reference evidence="2 3" key="1">
    <citation type="submission" date="2020-08" db="EMBL/GenBank/DDBJ databases">
        <title>Sequencing the genomes of 1000 actinobacteria strains.</title>
        <authorList>
            <person name="Klenk H.-P."/>
        </authorList>
    </citation>
    <scope>NUCLEOTIDE SEQUENCE [LARGE SCALE GENOMIC DNA]</scope>
    <source>
        <strain evidence="2 3">DSM 105369</strain>
    </source>
</reference>
<feature type="transmembrane region" description="Helical" evidence="1">
    <location>
        <begin position="303"/>
        <end position="325"/>
    </location>
</feature>
<evidence type="ECO:0000313" key="3">
    <source>
        <dbReference type="Proteomes" id="UP000559182"/>
    </source>
</evidence>